<evidence type="ECO:0000313" key="1">
    <source>
        <dbReference type="EMBL" id="CAB4925206.1"/>
    </source>
</evidence>
<accession>A0A6J7I3G2</accession>
<protein>
    <submittedName>
        <fullName evidence="1">Unannotated protein</fullName>
    </submittedName>
</protein>
<reference evidence="1" key="1">
    <citation type="submission" date="2020-05" db="EMBL/GenBank/DDBJ databases">
        <authorList>
            <person name="Chiriac C."/>
            <person name="Salcher M."/>
            <person name="Ghai R."/>
            <person name="Kavagutti S V."/>
        </authorList>
    </citation>
    <scope>NUCLEOTIDE SEQUENCE</scope>
</reference>
<gene>
    <name evidence="1" type="ORF">UFOPK3472_03790</name>
</gene>
<name>A0A6J7I3G2_9ZZZZ</name>
<proteinExistence type="predicted"/>
<dbReference type="AlphaFoldDB" id="A0A6J7I3G2"/>
<sequence>MRVMMWALVIVSVWLVIGAVTAVCIVLGLRRVDAEQAAAELAVRMTDDMPAITDDKTTVTDDIPAQMHAA</sequence>
<dbReference type="EMBL" id="CAFBLX010000405">
    <property type="protein sequence ID" value="CAB4925206.1"/>
    <property type="molecule type" value="Genomic_DNA"/>
</dbReference>
<organism evidence="1">
    <name type="scientific">freshwater metagenome</name>
    <dbReference type="NCBI Taxonomy" id="449393"/>
    <lineage>
        <taxon>unclassified sequences</taxon>
        <taxon>metagenomes</taxon>
        <taxon>ecological metagenomes</taxon>
    </lineage>
</organism>